<reference evidence="8 9" key="1">
    <citation type="submission" date="2020-03" db="EMBL/GenBank/DDBJ databases">
        <title>Draft genome of Streptomyces sp. ventii, isolated from the Axial Seamount in the Pacific Ocean, and resequencing of the two type strains Streptomyces lonarensis strain NCL 716 and Streptomyces bohaiensis strain 11A07.</title>
        <authorList>
            <person name="Loughran R.M."/>
            <person name="Pfannmuller K.M."/>
            <person name="Wasson B.J."/>
            <person name="Deadmond M.C."/>
            <person name="Paddock B.E."/>
            <person name="Koyack M.J."/>
            <person name="Gallegos D.A."/>
            <person name="Mitchell E.A."/>
            <person name="Ushijima B."/>
            <person name="Saw J.H."/>
            <person name="Mcphail K.L."/>
            <person name="Videau P."/>
        </authorList>
    </citation>
    <scope>NUCLEOTIDE SEQUENCE [LARGE SCALE GENOMIC DNA]</scope>
    <source>
        <strain evidence="9">5675061</strain>
    </source>
</reference>
<evidence type="ECO:0000256" key="1">
    <source>
        <dbReference type="ARBA" id="ARBA00005589"/>
    </source>
</evidence>
<comment type="subunit">
    <text evidence="5">Part of the 30S ribosomal subunit. Forms a tight heterodimer with protein bS6.</text>
</comment>
<comment type="similarity">
    <text evidence="1 5 6">Belongs to the bacterial ribosomal protein bS18 family.</text>
</comment>
<organism evidence="8 9">
    <name type="scientific">Streptomyces spiramenti</name>
    <dbReference type="NCBI Taxonomy" id="2720606"/>
    <lineage>
        <taxon>Bacteria</taxon>
        <taxon>Bacillati</taxon>
        <taxon>Actinomycetota</taxon>
        <taxon>Actinomycetes</taxon>
        <taxon>Kitasatosporales</taxon>
        <taxon>Streptomycetaceae</taxon>
        <taxon>Streptomyces</taxon>
    </lineage>
</organism>
<evidence type="ECO:0000256" key="4">
    <source>
        <dbReference type="ARBA" id="ARBA00035141"/>
    </source>
</evidence>
<dbReference type="Pfam" id="PF01084">
    <property type="entry name" value="Ribosomal_S18"/>
    <property type="match status" value="1"/>
</dbReference>
<evidence type="ECO:0000313" key="8">
    <source>
        <dbReference type="EMBL" id="NJP67918.1"/>
    </source>
</evidence>
<evidence type="ECO:0000256" key="7">
    <source>
        <dbReference type="SAM" id="MobiDB-lite"/>
    </source>
</evidence>
<keyword evidence="5" id="KW-0694">RNA-binding</keyword>
<feature type="region of interest" description="Disordered" evidence="7">
    <location>
        <begin position="1"/>
        <end position="25"/>
    </location>
</feature>
<dbReference type="PANTHER" id="PTHR13479:SF40">
    <property type="entry name" value="SMALL RIBOSOMAL SUBUNIT PROTEIN BS18M"/>
    <property type="match status" value="1"/>
</dbReference>
<name>A0ABX1AR59_9ACTN</name>
<evidence type="ECO:0000256" key="6">
    <source>
        <dbReference type="RuleBase" id="RU003910"/>
    </source>
</evidence>
<dbReference type="NCBIfam" id="TIGR00165">
    <property type="entry name" value="S18"/>
    <property type="match status" value="1"/>
</dbReference>
<dbReference type="GO" id="GO:0005840">
    <property type="term" value="C:ribosome"/>
    <property type="evidence" value="ECO:0007669"/>
    <property type="project" value="UniProtKB-KW"/>
</dbReference>
<dbReference type="InterPro" id="IPR001648">
    <property type="entry name" value="Ribosomal_bS18"/>
</dbReference>
<dbReference type="HAMAP" id="MF_00270">
    <property type="entry name" value="Ribosomal_bS18"/>
    <property type="match status" value="1"/>
</dbReference>
<gene>
    <name evidence="5" type="primary">rpsR</name>
    <name evidence="8" type="ORF">HCJ92_16830</name>
</gene>
<dbReference type="Proteomes" id="UP000746503">
    <property type="component" value="Unassembled WGS sequence"/>
</dbReference>
<comment type="function">
    <text evidence="5">Binds as a heterodimer with protein bS6 to the central domain of the 16S rRNA, where it helps stabilize the platform of the 30S subunit.</text>
</comment>
<dbReference type="InterPro" id="IPR018275">
    <property type="entry name" value="Ribosomal_bS18_CS"/>
</dbReference>
<dbReference type="SUPFAM" id="SSF46911">
    <property type="entry name" value="Ribosomal protein S18"/>
    <property type="match status" value="1"/>
</dbReference>
<keyword evidence="5" id="KW-0699">rRNA-binding</keyword>
<comment type="caution">
    <text evidence="8">The sequence shown here is derived from an EMBL/GenBank/DDBJ whole genome shotgun (WGS) entry which is preliminary data.</text>
</comment>
<sequence length="89" mass="9724">MSRGTGGRRHGGTGKPRANPLHAARITSIDYKDTDLLRRFVSDRGKIRSRRLTGLTVQQQREIARAVKTAREMALLPYAGPAAAAGRRG</sequence>
<keyword evidence="2 5" id="KW-0689">Ribosomal protein</keyword>
<evidence type="ECO:0000313" key="9">
    <source>
        <dbReference type="Proteomes" id="UP000746503"/>
    </source>
</evidence>
<dbReference type="PANTHER" id="PTHR13479">
    <property type="entry name" value="30S RIBOSOMAL PROTEIN S18"/>
    <property type="match status" value="1"/>
</dbReference>
<dbReference type="PRINTS" id="PR00974">
    <property type="entry name" value="RIBOSOMALS18"/>
</dbReference>
<proteinExistence type="inferred from homology"/>
<dbReference type="EMBL" id="JAAVJB010000151">
    <property type="protein sequence ID" value="NJP67918.1"/>
    <property type="molecule type" value="Genomic_DNA"/>
</dbReference>
<dbReference type="InterPro" id="IPR036870">
    <property type="entry name" value="Ribosomal_bS18_sf"/>
</dbReference>
<dbReference type="RefSeq" id="WP_167934429.1">
    <property type="nucleotide sequence ID" value="NZ_JAAVJB010000151.1"/>
</dbReference>
<evidence type="ECO:0000256" key="3">
    <source>
        <dbReference type="ARBA" id="ARBA00023274"/>
    </source>
</evidence>
<keyword evidence="3 5" id="KW-0687">Ribonucleoprotein</keyword>
<dbReference type="Gene3D" id="4.10.640.10">
    <property type="entry name" value="Ribosomal protein S18"/>
    <property type="match status" value="1"/>
</dbReference>
<dbReference type="PROSITE" id="PS00057">
    <property type="entry name" value="RIBOSOMAL_S18"/>
    <property type="match status" value="1"/>
</dbReference>
<evidence type="ECO:0000256" key="2">
    <source>
        <dbReference type="ARBA" id="ARBA00022980"/>
    </source>
</evidence>
<keyword evidence="9" id="KW-1185">Reference proteome</keyword>
<feature type="compositionally biased region" description="Basic residues" evidence="7">
    <location>
        <begin position="1"/>
        <end position="12"/>
    </location>
</feature>
<accession>A0ABX1AR59</accession>
<evidence type="ECO:0000256" key="5">
    <source>
        <dbReference type="HAMAP-Rule" id="MF_00270"/>
    </source>
</evidence>
<protein>
    <recommendedName>
        <fullName evidence="4 5">Small ribosomal subunit protein bS18</fullName>
    </recommendedName>
</protein>